<accession>A0A1W1VAB1</accession>
<feature type="compositionally biased region" description="Basic residues" evidence="1">
    <location>
        <begin position="183"/>
        <end position="201"/>
    </location>
</feature>
<dbReference type="EMBL" id="FWWU01000009">
    <property type="protein sequence ID" value="SMB90359.1"/>
    <property type="molecule type" value="Genomic_DNA"/>
</dbReference>
<evidence type="ECO:0000313" key="3">
    <source>
        <dbReference type="Proteomes" id="UP000192582"/>
    </source>
</evidence>
<dbReference type="STRING" id="695939.SAMN00790413_00742"/>
<reference evidence="2 3" key="1">
    <citation type="submission" date="2017-04" db="EMBL/GenBank/DDBJ databases">
        <authorList>
            <person name="Afonso C.L."/>
            <person name="Miller P.J."/>
            <person name="Scott M.A."/>
            <person name="Spackman E."/>
            <person name="Goraichik I."/>
            <person name="Dimitrov K.M."/>
            <person name="Suarez D.L."/>
            <person name="Swayne D.E."/>
        </authorList>
    </citation>
    <scope>NUCLEOTIDE SEQUENCE [LARGE SCALE GENOMIC DNA]</scope>
    <source>
        <strain evidence="2 3">KR-140</strain>
    </source>
</reference>
<gene>
    <name evidence="2" type="ORF">SAMN00790413_00742</name>
</gene>
<feature type="compositionally biased region" description="Low complexity" evidence="1">
    <location>
        <begin position="167"/>
        <end position="182"/>
    </location>
</feature>
<evidence type="ECO:0000256" key="1">
    <source>
        <dbReference type="SAM" id="MobiDB-lite"/>
    </source>
</evidence>
<proteinExistence type="predicted"/>
<evidence type="ECO:0000313" key="2">
    <source>
        <dbReference type="EMBL" id="SMB90359.1"/>
    </source>
</evidence>
<dbReference type="AlphaFoldDB" id="A0A1W1VAB1"/>
<organism evidence="2 3">
    <name type="scientific">Deinococcus hopiensis KR-140</name>
    <dbReference type="NCBI Taxonomy" id="695939"/>
    <lineage>
        <taxon>Bacteria</taxon>
        <taxon>Thermotogati</taxon>
        <taxon>Deinococcota</taxon>
        <taxon>Deinococci</taxon>
        <taxon>Deinococcales</taxon>
        <taxon>Deinococcaceae</taxon>
        <taxon>Deinococcus</taxon>
    </lineage>
</organism>
<sequence length="250" mass="27293">MRSAPAPGVPDLTCHDARLHLAVLRRAHELLRRGEGQGGHGPEWGQSTPPSWRGFRRTRWLGGAWAAGRLALRWGGRIGRDAPAPGFRVQGHQVQGGVIDGGGGVEAVRRRKGHDADLGSGSFPPPSRSAFRCAPRGGQFPRGRSTGSGRRAPTAWFRRRRWRAEPGRAGPPILWPSSSPRPGCRRARRVAQRASASRRSRAHQDSPSEARFPVPSTAVDPRARRHVRLWPLLRVSPLFCPLCGGIDSCS</sequence>
<dbReference type="Proteomes" id="UP000192582">
    <property type="component" value="Unassembled WGS sequence"/>
</dbReference>
<keyword evidence="3" id="KW-1185">Reference proteome</keyword>
<feature type="region of interest" description="Disordered" evidence="1">
    <location>
        <begin position="115"/>
        <end position="217"/>
    </location>
</feature>
<protein>
    <submittedName>
        <fullName evidence="2">Uncharacterized protein</fullName>
    </submittedName>
</protein>
<name>A0A1W1VAB1_9DEIO</name>